<proteinExistence type="predicted"/>
<evidence type="ECO:0000313" key="2">
    <source>
        <dbReference type="Proteomes" id="UP001305779"/>
    </source>
</evidence>
<gene>
    <name evidence="1" type="ORF">PRZ48_004595</name>
</gene>
<sequence length="162" mass="18887">MSSTVLENIKKTTELFFASYDNLDADQILEHWDDSCTHKIRPDSLGRQKRNKEEYRAYVSSMAWAMKEFKYTPDRDTLTYDVENRRSAFYATGEGETPIGHFTNEYAFFLSFDESGKKLTRVDEFVDSGHTSKFFEQFMKVAAEGDKSEQVQAFKKKYNITS</sequence>
<keyword evidence="2" id="KW-1185">Reference proteome</keyword>
<protein>
    <recommendedName>
        <fullName evidence="3">SnoaL-like domain-containing protein</fullName>
    </recommendedName>
</protein>
<evidence type="ECO:0008006" key="3">
    <source>
        <dbReference type="Google" id="ProtNLM"/>
    </source>
</evidence>
<organism evidence="1 2">
    <name type="scientific">Zasmidium cellare</name>
    <name type="common">Wine cellar mold</name>
    <name type="synonym">Racodium cellare</name>
    <dbReference type="NCBI Taxonomy" id="395010"/>
    <lineage>
        <taxon>Eukaryota</taxon>
        <taxon>Fungi</taxon>
        <taxon>Dikarya</taxon>
        <taxon>Ascomycota</taxon>
        <taxon>Pezizomycotina</taxon>
        <taxon>Dothideomycetes</taxon>
        <taxon>Dothideomycetidae</taxon>
        <taxon>Mycosphaerellales</taxon>
        <taxon>Mycosphaerellaceae</taxon>
        <taxon>Zasmidium</taxon>
    </lineage>
</organism>
<dbReference type="Proteomes" id="UP001305779">
    <property type="component" value="Unassembled WGS sequence"/>
</dbReference>
<name>A0ABR0EQY9_ZASCE</name>
<comment type="caution">
    <text evidence="1">The sequence shown here is derived from an EMBL/GenBank/DDBJ whole genome shotgun (WGS) entry which is preliminary data.</text>
</comment>
<reference evidence="1 2" key="1">
    <citation type="journal article" date="2023" name="G3 (Bethesda)">
        <title>A chromosome-level genome assembly of Zasmidium syzygii isolated from banana leaves.</title>
        <authorList>
            <person name="van Westerhoven A.C."/>
            <person name="Mehrabi R."/>
            <person name="Talebi R."/>
            <person name="Steentjes M.B.F."/>
            <person name="Corcolon B."/>
            <person name="Chong P.A."/>
            <person name="Kema G.H.J."/>
            <person name="Seidl M.F."/>
        </authorList>
    </citation>
    <scope>NUCLEOTIDE SEQUENCE [LARGE SCALE GENOMIC DNA]</scope>
    <source>
        <strain evidence="1 2">P124</strain>
    </source>
</reference>
<dbReference type="InterPro" id="IPR032710">
    <property type="entry name" value="NTF2-like_dom_sf"/>
</dbReference>
<dbReference type="SUPFAM" id="SSF54427">
    <property type="entry name" value="NTF2-like"/>
    <property type="match status" value="1"/>
</dbReference>
<accession>A0ABR0EQY9</accession>
<dbReference type="PANTHER" id="PTHR39598:SF1">
    <property type="entry name" value="AUSTINOID BIOSYNTHESIS CLUSTERS PROTEIN F-RELATED"/>
    <property type="match status" value="1"/>
</dbReference>
<dbReference type="PANTHER" id="PTHR39598">
    <property type="entry name" value="AUSTINOL SYNTHESIS PROTEIN F-RELATED"/>
    <property type="match status" value="1"/>
</dbReference>
<dbReference type="InterPro" id="IPR050977">
    <property type="entry name" value="Fungal_Meroterpenoid_Isomerase"/>
</dbReference>
<dbReference type="EMBL" id="JAXOVC010000003">
    <property type="protein sequence ID" value="KAK4503680.1"/>
    <property type="molecule type" value="Genomic_DNA"/>
</dbReference>
<dbReference type="Gene3D" id="3.10.450.50">
    <property type="match status" value="1"/>
</dbReference>
<evidence type="ECO:0000313" key="1">
    <source>
        <dbReference type="EMBL" id="KAK4503680.1"/>
    </source>
</evidence>